<proteinExistence type="predicted"/>
<evidence type="ECO:0000313" key="1">
    <source>
        <dbReference type="EMBL" id="KAJ2805558.1"/>
    </source>
</evidence>
<reference evidence="1" key="1">
    <citation type="submission" date="2022-07" db="EMBL/GenBank/DDBJ databases">
        <title>Phylogenomic reconstructions and comparative analyses of Kickxellomycotina fungi.</title>
        <authorList>
            <person name="Reynolds N.K."/>
            <person name="Stajich J.E."/>
            <person name="Barry K."/>
            <person name="Grigoriev I.V."/>
            <person name="Crous P."/>
            <person name="Smith M.E."/>
        </authorList>
    </citation>
    <scope>NUCLEOTIDE SEQUENCE</scope>
    <source>
        <strain evidence="1">BCRC 34780</strain>
    </source>
</reference>
<organism evidence="1 2">
    <name type="scientific">Coemansia helicoidea</name>
    <dbReference type="NCBI Taxonomy" id="1286919"/>
    <lineage>
        <taxon>Eukaryota</taxon>
        <taxon>Fungi</taxon>
        <taxon>Fungi incertae sedis</taxon>
        <taxon>Zoopagomycota</taxon>
        <taxon>Kickxellomycotina</taxon>
        <taxon>Kickxellomycetes</taxon>
        <taxon>Kickxellales</taxon>
        <taxon>Kickxellaceae</taxon>
        <taxon>Coemansia</taxon>
    </lineage>
</organism>
<dbReference type="Proteomes" id="UP001140087">
    <property type="component" value="Unassembled WGS sequence"/>
</dbReference>
<accession>A0ACC1LCR9</accession>
<keyword evidence="2" id="KW-1185">Reference proteome</keyword>
<evidence type="ECO:0000313" key="2">
    <source>
        <dbReference type="Proteomes" id="UP001140087"/>
    </source>
</evidence>
<sequence>MKLTRVELGDSLQRTGVYWGCAAVVGLLVAAALARRRRRRLAQTQKETAGGALGLGRGGAARAARRCHSITILTESEPLLMERGVEFFGRPRSSPKQKQRQQHPRNALYTQALGRHHMARRVLTAPSAALSPALLRPFTVGGPAPPSEPALHGDDRGEEEEEPSGAQRM</sequence>
<comment type="caution">
    <text evidence="1">The sequence shown here is derived from an EMBL/GenBank/DDBJ whole genome shotgun (WGS) entry which is preliminary data.</text>
</comment>
<protein>
    <submittedName>
        <fullName evidence="1">Uncharacterized protein</fullName>
    </submittedName>
</protein>
<dbReference type="EMBL" id="JANBUN010000232">
    <property type="protein sequence ID" value="KAJ2805558.1"/>
    <property type="molecule type" value="Genomic_DNA"/>
</dbReference>
<gene>
    <name evidence="1" type="ORF">H4R21_001213</name>
</gene>
<name>A0ACC1LCR9_9FUNG</name>